<dbReference type="AlphaFoldDB" id="A0AAV4SM86"/>
<keyword evidence="3" id="KW-1185">Reference proteome</keyword>
<protein>
    <submittedName>
        <fullName evidence="2">Uncharacterized protein</fullName>
    </submittedName>
</protein>
<comment type="caution">
    <text evidence="2">The sequence shown here is derived from an EMBL/GenBank/DDBJ whole genome shotgun (WGS) entry which is preliminary data.</text>
</comment>
<dbReference type="EMBL" id="BPLQ01008169">
    <property type="protein sequence ID" value="GIY35503.1"/>
    <property type="molecule type" value="Genomic_DNA"/>
</dbReference>
<dbReference type="Proteomes" id="UP001054837">
    <property type="component" value="Unassembled WGS sequence"/>
</dbReference>
<reference evidence="2 3" key="1">
    <citation type="submission" date="2021-06" db="EMBL/GenBank/DDBJ databases">
        <title>Caerostris darwini draft genome.</title>
        <authorList>
            <person name="Kono N."/>
            <person name="Arakawa K."/>
        </authorList>
    </citation>
    <scope>NUCLEOTIDE SEQUENCE [LARGE SCALE GENOMIC DNA]</scope>
</reference>
<proteinExistence type="predicted"/>
<evidence type="ECO:0000256" key="1">
    <source>
        <dbReference type="SAM" id="MobiDB-lite"/>
    </source>
</evidence>
<feature type="region of interest" description="Disordered" evidence="1">
    <location>
        <begin position="108"/>
        <end position="136"/>
    </location>
</feature>
<organism evidence="2 3">
    <name type="scientific">Caerostris darwini</name>
    <dbReference type="NCBI Taxonomy" id="1538125"/>
    <lineage>
        <taxon>Eukaryota</taxon>
        <taxon>Metazoa</taxon>
        <taxon>Ecdysozoa</taxon>
        <taxon>Arthropoda</taxon>
        <taxon>Chelicerata</taxon>
        <taxon>Arachnida</taxon>
        <taxon>Araneae</taxon>
        <taxon>Araneomorphae</taxon>
        <taxon>Entelegynae</taxon>
        <taxon>Araneoidea</taxon>
        <taxon>Araneidae</taxon>
        <taxon>Caerostris</taxon>
    </lineage>
</organism>
<gene>
    <name evidence="2" type="primary">AVEN_135768_1</name>
    <name evidence="2" type="ORF">CDAR_239661</name>
</gene>
<name>A0AAV4SM86_9ARAC</name>
<feature type="compositionally biased region" description="Basic and acidic residues" evidence="1">
    <location>
        <begin position="125"/>
        <end position="136"/>
    </location>
</feature>
<sequence>MSVGRNSFDSAKVDPGSQTKPRSCKESIVPTSETLFVKDRSASTSACFDHLATFLSFEGKCGFCEYVNSGDHSRWNSLDDDAVLFKEVSKNTKWMNKLLFYKLESAVPSKEDGDRVQEIPATDEDSLHEIKGMLNS</sequence>
<feature type="region of interest" description="Disordered" evidence="1">
    <location>
        <begin position="1"/>
        <end position="25"/>
    </location>
</feature>
<accession>A0AAV4SM86</accession>
<evidence type="ECO:0000313" key="3">
    <source>
        <dbReference type="Proteomes" id="UP001054837"/>
    </source>
</evidence>
<evidence type="ECO:0000313" key="2">
    <source>
        <dbReference type="EMBL" id="GIY35503.1"/>
    </source>
</evidence>